<proteinExistence type="predicted"/>
<keyword evidence="7" id="KW-1185">Reference proteome</keyword>
<dbReference type="Pfam" id="PF21922">
    <property type="entry name" value="PBP_dimer_2"/>
    <property type="match status" value="1"/>
</dbReference>
<reference evidence="6 7" key="1">
    <citation type="submission" date="2019-07" db="EMBL/GenBank/DDBJ databases">
        <title>Whole genome shotgun sequence of Deinococcus cellulosilyticus NBRC 106333.</title>
        <authorList>
            <person name="Hosoyama A."/>
            <person name="Uohara A."/>
            <person name="Ohji S."/>
            <person name="Ichikawa N."/>
        </authorList>
    </citation>
    <scope>NUCLEOTIDE SEQUENCE [LARGE SCALE GENOMIC DNA]</scope>
    <source>
        <strain evidence="6 7">NBRC 106333</strain>
    </source>
</reference>
<dbReference type="InterPro" id="IPR001460">
    <property type="entry name" value="PCN-bd_Tpept"/>
</dbReference>
<dbReference type="EMBL" id="BJXB01000004">
    <property type="protein sequence ID" value="GEM45582.1"/>
    <property type="molecule type" value="Genomic_DNA"/>
</dbReference>
<organism evidence="6 7">
    <name type="scientific">Deinococcus cellulosilyticus (strain DSM 18568 / NBRC 106333 / KACC 11606 / 5516J-15)</name>
    <dbReference type="NCBI Taxonomy" id="1223518"/>
    <lineage>
        <taxon>Bacteria</taxon>
        <taxon>Thermotogati</taxon>
        <taxon>Deinococcota</taxon>
        <taxon>Deinococci</taxon>
        <taxon>Deinococcales</taxon>
        <taxon>Deinococcaceae</taxon>
        <taxon>Deinococcus</taxon>
    </lineage>
</organism>
<dbReference type="GO" id="GO:0071555">
    <property type="term" value="P:cell wall organization"/>
    <property type="evidence" value="ECO:0007669"/>
    <property type="project" value="TreeGrafter"/>
</dbReference>
<feature type="domain" description="Penicillin-binding protein transpeptidase" evidence="4">
    <location>
        <begin position="137"/>
        <end position="430"/>
    </location>
</feature>
<evidence type="ECO:0000259" key="5">
    <source>
        <dbReference type="Pfam" id="PF21922"/>
    </source>
</evidence>
<dbReference type="Gene3D" id="3.90.1310.10">
    <property type="entry name" value="Penicillin-binding protein 2a (Domain 2)"/>
    <property type="match status" value="1"/>
</dbReference>
<dbReference type="PANTHER" id="PTHR30627">
    <property type="entry name" value="PEPTIDOGLYCAN D,D-TRANSPEPTIDASE"/>
    <property type="match status" value="1"/>
</dbReference>
<dbReference type="PANTHER" id="PTHR30627:SF1">
    <property type="entry name" value="PEPTIDOGLYCAN D,D-TRANSPEPTIDASE FTSI"/>
    <property type="match status" value="1"/>
</dbReference>
<accession>A0A511MYB6</accession>
<evidence type="ECO:0000313" key="7">
    <source>
        <dbReference type="Proteomes" id="UP000321306"/>
    </source>
</evidence>
<feature type="transmembrane region" description="Helical" evidence="3">
    <location>
        <begin position="12"/>
        <end position="29"/>
    </location>
</feature>
<keyword evidence="2 3" id="KW-0472">Membrane</keyword>
<dbReference type="Proteomes" id="UP000321306">
    <property type="component" value="Unassembled WGS sequence"/>
</dbReference>
<comment type="subcellular location">
    <subcellularLocation>
        <location evidence="1">Membrane</location>
    </subcellularLocation>
</comment>
<dbReference type="GO" id="GO:0008658">
    <property type="term" value="F:penicillin binding"/>
    <property type="evidence" value="ECO:0007669"/>
    <property type="project" value="InterPro"/>
</dbReference>
<protein>
    <submittedName>
        <fullName evidence="6">Penicillin-binding protein 2</fullName>
    </submittedName>
</protein>
<feature type="domain" description="Penicillin binding protein A dimerisation" evidence="5">
    <location>
        <begin position="47"/>
        <end position="108"/>
    </location>
</feature>
<dbReference type="GO" id="GO:0005886">
    <property type="term" value="C:plasma membrane"/>
    <property type="evidence" value="ECO:0007669"/>
    <property type="project" value="TreeGrafter"/>
</dbReference>
<dbReference type="AlphaFoldDB" id="A0A511MYB6"/>
<sequence>MNPQRIRSRSRFLVAVSILLFTPLLYRYAQLEFHLPHTPALNAAPLRGRLITEDGSVLAQSLTLPDGSQDRRYPQGRLAGALIGVLGTDEGLSGLERSHQQDLQAGRDVILTLQPWMQASLEAHLDRRARAHLGVSGAGVILETHTGKILAAASWPPLEPARWRDHPRERWKNRPLVDSLEPGSVIKALTVASLLDQGLTHPEERFDTPMTRRVGRHTLHDAVSHPPSLTTREILRYSSNVGMSQLIERVSSEQMHWFLRQVGFGQDTPLDGLYAEDGVLHPWQKWSDIQKANISFGQGFTANTLQVAAAFNVLANDGRYVPPHLVTAERVWDHRQVISPQTSQTMREVLRRVVEDGIQKNAGIHGYGIAGKSSTAQVVVNGRYSSEVYNSLFAGFFPSNHPKVTVVVMVHGAQKDHYGSQLAAPIFRDVAADLMSQWGLPPEAQEGQVAGR</sequence>
<dbReference type="RefSeq" id="WP_146883035.1">
    <property type="nucleotide sequence ID" value="NZ_BJXB01000004.1"/>
</dbReference>
<dbReference type="SUPFAM" id="SSF56601">
    <property type="entry name" value="beta-lactamase/transpeptidase-like"/>
    <property type="match status" value="1"/>
</dbReference>
<gene>
    <name evidence="6" type="ORF">DC3_12170</name>
</gene>
<evidence type="ECO:0000256" key="3">
    <source>
        <dbReference type="SAM" id="Phobius"/>
    </source>
</evidence>
<dbReference type="InterPro" id="IPR012338">
    <property type="entry name" value="Beta-lactam/transpept-like"/>
</dbReference>
<keyword evidence="3" id="KW-0812">Transmembrane</keyword>
<dbReference type="InterPro" id="IPR036138">
    <property type="entry name" value="PBP_dimer_sf"/>
</dbReference>
<name>A0A511MYB6_DEIC1</name>
<comment type="caution">
    <text evidence="6">The sequence shown here is derived from an EMBL/GenBank/DDBJ whole genome shotgun (WGS) entry which is preliminary data.</text>
</comment>
<dbReference type="Gene3D" id="3.30.450.330">
    <property type="match status" value="1"/>
</dbReference>
<dbReference type="Pfam" id="PF00905">
    <property type="entry name" value="Transpeptidase"/>
    <property type="match status" value="1"/>
</dbReference>
<keyword evidence="3" id="KW-1133">Transmembrane helix</keyword>
<evidence type="ECO:0000259" key="4">
    <source>
        <dbReference type="Pfam" id="PF00905"/>
    </source>
</evidence>
<evidence type="ECO:0000313" key="6">
    <source>
        <dbReference type="EMBL" id="GEM45582.1"/>
    </source>
</evidence>
<dbReference type="InterPro" id="IPR050515">
    <property type="entry name" value="Beta-lactam/transpept"/>
</dbReference>
<dbReference type="InterPro" id="IPR054120">
    <property type="entry name" value="PBPA_dimer"/>
</dbReference>
<dbReference type="SUPFAM" id="SSF56519">
    <property type="entry name" value="Penicillin binding protein dimerisation domain"/>
    <property type="match status" value="1"/>
</dbReference>
<evidence type="ECO:0000256" key="2">
    <source>
        <dbReference type="ARBA" id="ARBA00023136"/>
    </source>
</evidence>
<dbReference type="OrthoDB" id="9770103at2"/>
<dbReference type="Gene3D" id="3.40.710.10">
    <property type="entry name" value="DD-peptidase/beta-lactamase superfamily"/>
    <property type="match status" value="1"/>
</dbReference>
<evidence type="ECO:0000256" key="1">
    <source>
        <dbReference type="ARBA" id="ARBA00004370"/>
    </source>
</evidence>